<dbReference type="SMART" id="SM00421">
    <property type="entry name" value="HTH_LUXR"/>
    <property type="match status" value="1"/>
</dbReference>
<dbReference type="CDD" id="cd06170">
    <property type="entry name" value="LuxR_C_like"/>
    <property type="match status" value="1"/>
</dbReference>
<feature type="domain" description="HTH luxR-type" evidence="4">
    <location>
        <begin position="141"/>
        <end position="206"/>
    </location>
</feature>
<dbReference type="GO" id="GO:0003677">
    <property type="term" value="F:DNA binding"/>
    <property type="evidence" value="ECO:0007669"/>
    <property type="project" value="UniProtKB-KW"/>
</dbReference>
<evidence type="ECO:0000256" key="1">
    <source>
        <dbReference type="ARBA" id="ARBA00023015"/>
    </source>
</evidence>
<evidence type="ECO:0000313" key="5">
    <source>
        <dbReference type="EMBL" id="SEW23938.1"/>
    </source>
</evidence>
<dbReference type="PRINTS" id="PR00038">
    <property type="entry name" value="HTHLUXR"/>
</dbReference>
<evidence type="ECO:0000256" key="2">
    <source>
        <dbReference type="ARBA" id="ARBA00023125"/>
    </source>
</evidence>
<dbReference type="PANTHER" id="PTHR44688:SF16">
    <property type="entry name" value="DNA-BINDING TRANSCRIPTIONAL ACTIVATOR DEVR_DOSR"/>
    <property type="match status" value="1"/>
</dbReference>
<dbReference type="PROSITE" id="PS50043">
    <property type="entry name" value="HTH_LUXR_2"/>
    <property type="match status" value="1"/>
</dbReference>
<gene>
    <name evidence="5" type="ORF">SAMN04487850_2293</name>
</gene>
<organism evidence="5 6">
    <name type="scientific">Prevotella aff. ruminicola Tc2-24</name>
    <dbReference type="NCBI Taxonomy" id="81582"/>
    <lineage>
        <taxon>Bacteria</taxon>
        <taxon>Pseudomonadati</taxon>
        <taxon>Bacteroidota</taxon>
        <taxon>Bacteroidia</taxon>
        <taxon>Bacteroidales</taxon>
        <taxon>Prevotellaceae</taxon>
        <taxon>Prevotella</taxon>
    </lineage>
</organism>
<dbReference type="EMBL" id="FOIQ01000006">
    <property type="protein sequence ID" value="SEW23938.1"/>
    <property type="molecule type" value="Genomic_DNA"/>
</dbReference>
<accession>A0A1I0QA91</accession>
<dbReference type="Pfam" id="PF00196">
    <property type="entry name" value="GerE"/>
    <property type="match status" value="1"/>
</dbReference>
<evidence type="ECO:0000313" key="6">
    <source>
        <dbReference type="Proteomes" id="UP000199373"/>
    </source>
</evidence>
<dbReference type="Gene3D" id="3.40.50.2300">
    <property type="match status" value="1"/>
</dbReference>
<dbReference type="Proteomes" id="UP000199373">
    <property type="component" value="Unassembled WGS sequence"/>
</dbReference>
<keyword evidence="6" id="KW-1185">Reference proteome</keyword>
<dbReference type="AlphaFoldDB" id="A0A1I0QA91"/>
<keyword evidence="1" id="KW-0805">Transcription regulation</keyword>
<dbReference type="InterPro" id="IPR016032">
    <property type="entry name" value="Sig_transdc_resp-reg_C-effctor"/>
</dbReference>
<name>A0A1I0QA91_9BACT</name>
<proteinExistence type="predicted"/>
<keyword evidence="2 5" id="KW-0238">DNA-binding</keyword>
<dbReference type="GO" id="GO:0006355">
    <property type="term" value="P:regulation of DNA-templated transcription"/>
    <property type="evidence" value="ECO:0007669"/>
    <property type="project" value="InterPro"/>
</dbReference>
<dbReference type="SUPFAM" id="SSF52172">
    <property type="entry name" value="CheY-like"/>
    <property type="match status" value="1"/>
</dbReference>
<protein>
    <submittedName>
        <fullName evidence="5">DNA-binding response regulator, NarL/FixJ family, contains REC and HTH domains</fullName>
    </submittedName>
</protein>
<dbReference type="SUPFAM" id="SSF46894">
    <property type="entry name" value="C-terminal effector domain of the bipartite response regulators"/>
    <property type="match status" value="1"/>
</dbReference>
<dbReference type="PANTHER" id="PTHR44688">
    <property type="entry name" value="DNA-BINDING TRANSCRIPTIONAL ACTIVATOR DEVR_DOSR"/>
    <property type="match status" value="1"/>
</dbReference>
<reference evidence="5 6" key="1">
    <citation type="submission" date="2016-10" db="EMBL/GenBank/DDBJ databases">
        <authorList>
            <person name="de Groot N.N."/>
        </authorList>
    </citation>
    <scope>NUCLEOTIDE SEQUENCE [LARGE SCALE GENOMIC DNA]</scope>
    <source>
        <strain evidence="5 6">TC2-24</strain>
    </source>
</reference>
<dbReference type="InterPro" id="IPR000792">
    <property type="entry name" value="Tscrpt_reg_LuxR_C"/>
</dbReference>
<evidence type="ECO:0000256" key="3">
    <source>
        <dbReference type="ARBA" id="ARBA00023163"/>
    </source>
</evidence>
<dbReference type="InterPro" id="IPR011006">
    <property type="entry name" value="CheY-like_superfamily"/>
</dbReference>
<evidence type="ECO:0000259" key="4">
    <source>
        <dbReference type="PROSITE" id="PS50043"/>
    </source>
</evidence>
<sequence>MMGNYILADNQELTRLALISLIKQDEENKLYVATDKAGLVELLKEHEDAIVLLDFTLFDFTDADQLLIVGERFALSQWILISDELTPAFMRRIVYSSHQFSIVFKDGPLNEVREALQTVDRHQRYISQRALEVIINQQQVEESRPSFLTETEIEIVRSIAQGKSTKEIAAERISSIHTITTHRKNIFRKLGINTAHEVIKYALRAGLVDSSEFYI</sequence>
<keyword evidence="3" id="KW-0804">Transcription</keyword>